<dbReference type="Proteomes" id="UP001302126">
    <property type="component" value="Unassembled WGS sequence"/>
</dbReference>
<feature type="non-terminal residue" evidence="3">
    <location>
        <position position="85"/>
    </location>
</feature>
<dbReference type="AlphaFoldDB" id="A0AAN7ADF6"/>
<keyword evidence="1" id="KW-0863">Zinc-finger</keyword>
<evidence type="ECO:0000313" key="3">
    <source>
        <dbReference type="EMBL" id="KAK4181960.1"/>
    </source>
</evidence>
<reference evidence="3" key="1">
    <citation type="journal article" date="2023" name="Mol. Phylogenet. Evol.">
        <title>Genome-scale phylogeny and comparative genomics of the fungal order Sordariales.</title>
        <authorList>
            <person name="Hensen N."/>
            <person name="Bonometti L."/>
            <person name="Westerberg I."/>
            <person name="Brannstrom I.O."/>
            <person name="Guillou S."/>
            <person name="Cros-Aarteil S."/>
            <person name="Calhoun S."/>
            <person name="Haridas S."/>
            <person name="Kuo A."/>
            <person name="Mondo S."/>
            <person name="Pangilinan J."/>
            <person name="Riley R."/>
            <person name="LaButti K."/>
            <person name="Andreopoulos B."/>
            <person name="Lipzen A."/>
            <person name="Chen C."/>
            <person name="Yan M."/>
            <person name="Daum C."/>
            <person name="Ng V."/>
            <person name="Clum A."/>
            <person name="Steindorff A."/>
            <person name="Ohm R.A."/>
            <person name="Martin F."/>
            <person name="Silar P."/>
            <person name="Natvig D.O."/>
            <person name="Lalanne C."/>
            <person name="Gautier V."/>
            <person name="Ament-Velasquez S.L."/>
            <person name="Kruys A."/>
            <person name="Hutchinson M.I."/>
            <person name="Powell A.J."/>
            <person name="Barry K."/>
            <person name="Miller A.N."/>
            <person name="Grigoriev I.V."/>
            <person name="Debuchy R."/>
            <person name="Gladieux P."/>
            <person name="Hiltunen Thoren M."/>
            <person name="Johannesson H."/>
        </authorList>
    </citation>
    <scope>NUCLEOTIDE SEQUENCE</scope>
    <source>
        <strain evidence="3">PSN309</strain>
    </source>
</reference>
<feature type="non-terminal residue" evidence="3">
    <location>
        <position position="1"/>
    </location>
</feature>
<gene>
    <name evidence="3" type="ORF">QBC35DRAFT_363943</name>
</gene>
<dbReference type="GO" id="GO:0008270">
    <property type="term" value="F:zinc ion binding"/>
    <property type="evidence" value="ECO:0007669"/>
    <property type="project" value="UniProtKB-KW"/>
</dbReference>
<organism evidence="3 4">
    <name type="scientific">Podospora australis</name>
    <dbReference type="NCBI Taxonomy" id="1536484"/>
    <lineage>
        <taxon>Eukaryota</taxon>
        <taxon>Fungi</taxon>
        <taxon>Dikarya</taxon>
        <taxon>Ascomycota</taxon>
        <taxon>Pezizomycotina</taxon>
        <taxon>Sordariomycetes</taxon>
        <taxon>Sordariomycetidae</taxon>
        <taxon>Sordariales</taxon>
        <taxon>Podosporaceae</taxon>
        <taxon>Podospora</taxon>
    </lineage>
</organism>
<feature type="domain" description="CCHC-type" evidence="2">
    <location>
        <begin position="62"/>
        <end position="79"/>
    </location>
</feature>
<keyword evidence="4" id="KW-1185">Reference proteome</keyword>
<comment type="caution">
    <text evidence="3">The sequence shown here is derived from an EMBL/GenBank/DDBJ whole genome shotgun (WGS) entry which is preliminary data.</text>
</comment>
<accession>A0AAN7ADF6</accession>
<name>A0AAN7ADF6_9PEZI</name>
<sequence>LRKANEALAKRRRAKKTRLRAGGALTVEDAQSLIAEKASSGRQLTERSVGEGVPEASAPTLRRCGRCGETGHNIRTCQEVEETSD</sequence>
<dbReference type="PROSITE" id="PS50158">
    <property type="entry name" value="ZF_CCHC"/>
    <property type="match status" value="1"/>
</dbReference>
<reference evidence="3" key="2">
    <citation type="submission" date="2023-05" db="EMBL/GenBank/DDBJ databases">
        <authorList>
            <consortium name="Lawrence Berkeley National Laboratory"/>
            <person name="Steindorff A."/>
            <person name="Hensen N."/>
            <person name="Bonometti L."/>
            <person name="Westerberg I."/>
            <person name="Brannstrom I.O."/>
            <person name="Guillou S."/>
            <person name="Cros-Aarteil S."/>
            <person name="Calhoun S."/>
            <person name="Haridas S."/>
            <person name="Kuo A."/>
            <person name="Mondo S."/>
            <person name="Pangilinan J."/>
            <person name="Riley R."/>
            <person name="Labutti K."/>
            <person name="Andreopoulos B."/>
            <person name="Lipzen A."/>
            <person name="Chen C."/>
            <person name="Yanf M."/>
            <person name="Daum C."/>
            <person name="Ng V."/>
            <person name="Clum A."/>
            <person name="Ohm R."/>
            <person name="Martin F."/>
            <person name="Silar P."/>
            <person name="Natvig D."/>
            <person name="Lalanne C."/>
            <person name="Gautier V."/>
            <person name="Ament-Velasquez S.L."/>
            <person name="Kruys A."/>
            <person name="Hutchinson M.I."/>
            <person name="Powell A.J."/>
            <person name="Barry K."/>
            <person name="Miller A.N."/>
            <person name="Grigoriev I.V."/>
            <person name="Debuchy R."/>
            <person name="Gladieux P."/>
            <person name="Thoren M.H."/>
            <person name="Johannesson H."/>
        </authorList>
    </citation>
    <scope>NUCLEOTIDE SEQUENCE</scope>
    <source>
        <strain evidence="3">PSN309</strain>
    </source>
</reference>
<dbReference type="GO" id="GO:0003676">
    <property type="term" value="F:nucleic acid binding"/>
    <property type="evidence" value="ECO:0007669"/>
    <property type="project" value="InterPro"/>
</dbReference>
<protein>
    <recommendedName>
        <fullName evidence="2">CCHC-type domain-containing protein</fullName>
    </recommendedName>
</protein>
<keyword evidence="1" id="KW-0862">Zinc</keyword>
<dbReference type="EMBL" id="MU864916">
    <property type="protein sequence ID" value="KAK4181960.1"/>
    <property type="molecule type" value="Genomic_DNA"/>
</dbReference>
<evidence type="ECO:0000313" key="4">
    <source>
        <dbReference type="Proteomes" id="UP001302126"/>
    </source>
</evidence>
<keyword evidence="1" id="KW-0479">Metal-binding</keyword>
<evidence type="ECO:0000259" key="2">
    <source>
        <dbReference type="PROSITE" id="PS50158"/>
    </source>
</evidence>
<evidence type="ECO:0000256" key="1">
    <source>
        <dbReference type="PROSITE-ProRule" id="PRU00047"/>
    </source>
</evidence>
<proteinExistence type="predicted"/>
<dbReference type="InterPro" id="IPR001878">
    <property type="entry name" value="Znf_CCHC"/>
</dbReference>